<dbReference type="InterPro" id="IPR012349">
    <property type="entry name" value="Split_barrel_FMN-bd"/>
</dbReference>
<dbReference type="SMART" id="SM00903">
    <property type="entry name" value="Flavin_Reduct"/>
    <property type="match status" value="1"/>
</dbReference>
<name>A0A379N105_9PROT</name>
<feature type="compositionally biased region" description="Basic and acidic residues" evidence="1">
    <location>
        <begin position="25"/>
        <end position="34"/>
    </location>
</feature>
<dbReference type="GO" id="GO:0010181">
    <property type="term" value="F:FMN binding"/>
    <property type="evidence" value="ECO:0007669"/>
    <property type="project" value="InterPro"/>
</dbReference>
<dbReference type="Gene3D" id="2.30.110.10">
    <property type="entry name" value="Electron Transport, Fmn-binding Protein, Chain A"/>
    <property type="match status" value="1"/>
</dbReference>
<dbReference type="SUPFAM" id="SSF50475">
    <property type="entry name" value="FMN-binding split barrel"/>
    <property type="match status" value="1"/>
</dbReference>
<sequence>MRAEPGQVRPNHATGAAGPSMSQQDDTHFYEPAKGHGLPHDPFNAIVGPRPIGWVSTQGQDGSVNLAPYSFFNAFNYTPPIIGFSSTGAKDSLRNARETGEFVWNLATRELAEAMNASCAPVPYGTDEFTLAGLEKAPSRLVAPPRVAASPVQFECKVSEIVQLKGYRGNPAQAWLVLGEVVAVHIRRSLLKEGIFDTFGAGVILRAGGPSAYAAIGPENRFDMRRPG</sequence>
<dbReference type="EMBL" id="UGVN01000001">
    <property type="protein sequence ID" value="SUE41007.1"/>
    <property type="molecule type" value="Genomic_DNA"/>
</dbReference>
<dbReference type="Proteomes" id="UP000254919">
    <property type="component" value="Unassembled WGS sequence"/>
</dbReference>
<evidence type="ECO:0000256" key="1">
    <source>
        <dbReference type="SAM" id="MobiDB-lite"/>
    </source>
</evidence>
<reference evidence="3 4" key="1">
    <citation type="submission" date="2018-06" db="EMBL/GenBank/DDBJ databases">
        <authorList>
            <consortium name="Pathogen Informatics"/>
            <person name="Doyle S."/>
        </authorList>
    </citation>
    <scope>NUCLEOTIDE SEQUENCE [LARGE SCALE GENOMIC DNA]</scope>
    <source>
        <strain evidence="3 4">NCTC13291</strain>
    </source>
</reference>
<gene>
    <name evidence="3" type="ORF">NCTC13291_02582</name>
</gene>
<evidence type="ECO:0000313" key="3">
    <source>
        <dbReference type="EMBL" id="SUE41007.1"/>
    </source>
</evidence>
<dbReference type="AlphaFoldDB" id="A0A379N105"/>
<dbReference type="GO" id="GO:0016646">
    <property type="term" value="F:oxidoreductase activity, acting on the CH-NH group of donors, NAD or NADP as acceptor"/>
    <property type="evidence" value="ECO:0007669"/>
    <property type="project" value="UniProtKB-ARBA"/>
</dbReference>
<organism evidence="3 4">
    <name type="scientific">Roseomonas mucosa</name>
    <dbReference type="NCBI Taxonomy" id="207340"/>
    <lineage>
        <taxon>Bacteria</taxon>
        <taxon>Pseudomonadati</taxon>
        <taxon>Pseudomonadota</taxon>
        <taxon>Alphaproteobacteria</taxon>
        <taxon>Acetobacterales</taxon>
        <taxon>Roseomonadaceae</taxon>
        <taxon>Roseomonas</taxon>
    </lineage>
</organism>
<protein>
    <submittedName>
        <fullName evidence="3">Flavin reductase like domain</fullName>
    </submittedName>
</protein>
<dbReference type="PANTHER" id="PTHR43812:SF2">
    <property type="entry name" value="FLAVIN REDUCTASE LIKE DOMAIN-CONTAINING PROTEIN"/>
    <property type="match status" value="1"/>
</dbReference>
<dbReference type="PANTHER" id="PTHR43812">
    <property type="entry name" value="BLR2425 PROTEIN"/>
    <property type="match status" value="1"/>
</dbReference>
<evidence type="ECO:0000259" key="2">
    <source>
        <dbReference type="SMART" id="SM00903"/>
    </source>
</evidence>
<dbReference type="Pfam" id="PF01613">
    <property type="entry name" value="Flavin_Reduct"/>
    <property type="match status" value="1"/>
</dbReference>
<dbReference type="InterPro" id="IPR002563">
    <property type="entry name" value="Flavin_Rdtase-like_dom"/>
</dbReference>
<proteinExistence type="predicted"/>
<feature type="domain" description="Flavin reductase like" evidence="2">
    <location>
        <begin position="47"/>
        <end position="198"/>
    </location>
</feature>
<feature type="region of interest" description="Disordered" evidence="1">
    <location>
        <begin position="1"/>
        <end position="35"/>
    </location>
</feature>
<evidence type="ECO:0000313" key="4">
    <source>
        <dbReference type="Proteomes" id="UP000254919"/>
    </source>
</evidence>
<accession>A0A379N105</accession>